<dbReference type="HOGENOM" id="CLU_033162_2_0_1"/>
<evidence type="ECO:0000256" key="6">
    <source>
        <dbReference type="ARBA" id="ARBA00044953"/>
    </source>
</evidence>
<dbReference type="Pfam" id="PF10223">
    <property type="entry name" value="Menorin_N"/>
    <property type="match status" value="2"/>
</dbReference>
<evidence type="ECO:0000256" key="3">
    <source>
        <dbReference type="ARBA" id="ARBA00022989"/>
    </source>
</evidence>
<dbReference type="AlphaFoldDB" id="W5M6C8"/>
<evidence type="ECO:0000313" key="9">
    <source>
        <dbReference type="Ensembl" id="ENSLOCP00000003936.1"/>
    </source>
</evidence>
<evidence type="ECO:0000313" key="10">
    <source>
        <dbReference type="Proteomes" id="UP000018468"/>
    </source>
</evidence>
<organism evidence="9 10">
    <name type="scientific">Lepisosteus oculatus</name>
    <name type="common">Spotted gar</name>
    <dbReference type="NCBI Taxonomy" id="7918"/>
    <lineage>
        <taxon>Eukaryota</taxon>
        <taxon>Metazoa</taxon>
        <taxon>Chordata</taxon>
        <taxon>Craniata</taxon>
        <taxon>Vertebrata</taxon>
        <taxon>Euteleostomi</taxon>
        <taxon>Actinopterygii</taxon>
        <taxon>Neopterygii</taxon>
        <taxon>Holostei</taxon>
        <taxon>Semionotiformes</taxon>
        <taxon>Lepisosteidae</taxon>
        <taxon>Lepisosteus</taxon>
    </lineage>
</organism>
<dbReference type="InParanoid" id="W5M6C8"/>
<dbReference type="Ensembl" id="ENSLOCT00000003944.1">
    <property type="protein sequence ID" value="ENSLOCP00000003936.1"/>
    <property type="gene ID" value="ENSLOCG00000003329.1"/>
</dbReference>
<evidence type="ECO:0000259" key="8">
    <source>
        <dbReference type="Pfam" id="PF10223"/>
    </source>
</evidence>
<dbReference type="GO" id="GO:0016020">
    <property type="term" value="C:membrane"/>
    <property type="evidence" value="ECO:0007669"/>
    <property type="project" value="UniProtKB-SubCell"/>
</dbReference>
<dbReference type="Bgee" id="ENSLOCG00000003329">
    <property type="expression patterns" value="Expressed in intestine and 10 other cell types or tissues"/>
</dbReference>
<reference evidence="9" key="2">
    <citation type="submission" date="2025-08" db="UniProtKB">
        <authorList>
            <consortium name="Ensembl"/>
        </authorList>
    </citation>
    <scope>IDENTIFICATION</scope>
</reference>
<evidence type="ECO:0000256" key="1">
    <source>
        <dbReference type="ARBA" id="ARBA00004167"/>
    </source>
</evidence>
<evidence type="ECO:0000256" key="7">
    <source>
        <dbReference type="SAM" id="SignalP"/>
    </source>
</evidence>
<sequence>MEKCIVLSFIFLVYHLCGPAFPTGGDMLDYLFQLGYIQEKDGLHVSWYHSANSKTEMEESLKSEAMVLEADVNVEGYGTSGQTNIPIMAHPPDIYSDNTLQEWLDVVLRSKKGLGIKLDFKSIEAVEPSLDLLARKNLKSEINRPVWLNADILHGPNVPNFVRVINATRFLSLIQAKFPEATISPGWKALYLPLFPGATYTRAMVEEMYASIRNVTQKVSFPVRAVMCKRAWPHFSWLLRQSPRYSLTLWQGKSDPVTVNDLLFIRDNSLSEQIYYDIYEPVLSEFKEAAKQNNRKRRFYPGGNVVDYFRPKNSDGLNIQWYTVDNTIGLMSSLRDEDGGMLVIPVVSREGSLEVRLVDRSAPVLLLQDCLDTIFASPKPWGIYLKIRSQDALAPTLLLLQQAYESDLLHHPTWINMDISFGRFHTPGYVDGKEFVKTINEIFPFVTVAPGWPNEVLSQGYTLPLIEDMMRLCEGLWQEVSFQLQARALGRSFQGIRKLLKSTSRFSLTTEHRPEQGSYFSGYKGLILIRAGRRDRIFYNLSRNYRGNFFRDTFTS</sequence>
<dbReference type="OMA" id="AHQVYYD"/>
<reference evidence="10" key="1">
    <citation type="submission" date="2011-12" db="EMBL/GenBank/DDBJ databases">
        <title>The Draft Genome of Lepisosteus oculatus.</title>
        <authorList>
            <consortium name="The Broad Institute Genome Assembly &amp; Analysis Group"/>
            <consortium name="Computational R&amp;D Group"/>
            <consortium name="and Sequencing Platform"/>
            <person name="Di Palma F."/>
            <person name="Alfoldi J."/>
            <person name="Johnson J."/>
            <person name="Berlin A."/>
            <person name="Gnerre S."/>
            <person name="Jaffe D."/>
            <person name="MacCallum I."/>
            <person name="Young S."/>
            <person name="Walker B.J."/>
            <person name="Lander E.S."/>
            <person name="Lindblad-Toh K."/>
        </authorList>
    </citation>
    <scope>NUCLEOTIDE SEQUENCE [LARGE SCALE GENOMIC DNA]</scope>
</reference>
<comment type="similarity">
    <text evidence="6">Belongs to the menorin family.</text>
</comment>
<evidence type="ECO:0000256" key="4">
    <source>
        <dbReference type="ARBA" id="ARBA00023136"/>
    </source>
</evidence>
<feature type="chain" id="PRO_5004867684" description="Protein FAM151A" evidence="7">
    <location>
        <begin position="20"/>
        <end position="556"/>
    </location>
</feature>
<dbReference type="GO" id="GO:0005615">
    <property type="term" value="C:extracellular space"/>
    <property type="evidence" value="ECO:0000318"/>
    <property type="project" value="GO_Central"/>
</dbReference>
<keyword evidence="7" id="KW-0732">Signal</keyword>
<keyword evidence="4" id="KW-0472">Membrane</keyword>
<dbReference type="Proteomes" id="UP000018468">
    <property type="component" value="Linkage group LG10"/>
</dbReference>
<evidence type="ECO:0000256" key="5">
    <source>
        <dbReference type="ARBA" id="ARBA00044104"/>
    </source>
</evidence>
<feature type="domain" description="Menorin-like" evidence="8">
    <location>
        <begin position="315"/>
        <end position="545"/>
    </location>
</feature>
<dbReference type="PANTHER" id="PTHR21184:SF4">
    <property type="entry name" value="PROTEIN FAM151A"/>
    <property type="match status" value="1"/>
</dbReference>
<dbReference type="eggNOG" id="KOG3748">
    <property type="taxonomic scope" value="Eukaryota"/>
</dbReference>
<evidence type="ECO:0000256" key="2">
    <source>
        <dbReference type="ARBA" id="ARBA00022692"/>
    </source>
</evidence>
<dbReference type="InterPro" id="IPR019356">
    <property type="entry name" value="Menorin_dom"/>
</dbReference>
<dbReference type="FunCoup" id="W5M6C8">
    <property type="interactions" value="221"/>
</dbReference>
<reference evidence="9" key="3">
    <citation type="submission" date="2025-09" db="UniProtKB">
        <authorList>
            <consortium name="Ensembl"/>
        </authorList>
    </citation>
    <scope>IDENTIFICATION</scope>
</reference>
<dbReference type="EMBL" id="AHAT01018230">
    <property type="status" value="NOT_ANNOTATED_CDS"/>
    <property type="molecule type" value="Genomic_DNA"/>
</dbReference>
<name>W5M6C8_LEPOC</name>
<protein>
    <recommendedName>
        <fullName evidence="5">Protein FAM151A</fullName>
    </recommendedName>
</protein>
<proteinExistence type="inferred from homology"/>
<keyword evidence="10" id="KW-1185">Reference proteome</keyword>
<keyword evidence="2" id="KW-0812">Transmembrane</keyword>
<comment type="subcellular location">
    <subcellularLocation>
        <location evidence="1">Membrane</location>
        <topology evidence="1">Single-pass membrane protein</topology>
    </subcellularLocation>
</comment>
<dbReference type="PANTHER" id="PTHR21184">
    <property type="entry name" value="MENORIN (DENDRITIC BRANCHING PROTEIN)"/>
    <property type="match status" value="1"/>
</dbReference>
<keyword evidence="3" id="KW-1133">Transmembrane helix</keyword>
<feature type="domain" description="Menorin-like" evidence="8">
    <location>
        <begin position="41"/>
        <end position="282"/>
    </location>
</feature>
<dbReference type="GeneTree" id="ENSGT00530000063681"/>
<accession>W5M6C8</accession>
<feature type="signal peptide" evidence="7">
    <location>
        <begin position="1"/>
        <end position="19"/>
    </location>
</feature>